<evidence type="ECO:0000313" key="12">
    <source>
        <dbReference type="Proteomes" id="UP000662770"/>
    </source>
</evidence>
<dbReference type="SUPFAM" id="SSF48695">
    <property type="entry name" value="Multiheme cytochromes"/>
    <property type="match status" value="1"/>
</dbReference>
<comment type="subcellular location">
    <subcellularLocation>
        <location evidence="2">Periplasm</location>
    </subcellularLocation>
</comment>
<evidence type="ECO:0000256" key="4">
    <source>
        <dbReference type="ARBA" id="ARBA00022617"/>
    </source>
</evidence>
<feature type="signal peptide" evidence="9">
    <location>
        <begin position="1"/>
        <end position="23"/>
    </location>
</feature>
<keyword evidence="7" id="KW-0249">Electron transport</keyword>
<keyword evidence="4" id="KW-0349">Heme</keyword>
<name>A0ABX7QS31_9GAMM</name>
<reference evidence="11 12" key="1">
    <citation type="submission" date="2021-03" db="EMBL/GenBank/DDBJ databases">
        <title>Novel species identification of genus Shewanella.</title>
        <authorList>
            <person name="Liu G."/>
            <person name="Zhang Q."/>
        </authorList>
    </citation>
    <scope>NUCLEOTIDE SEQUENCE [LARGE SCALE GENOMIC DNA]</scope>
    <source>
        <strain evidence="11 12">FJAT-51800</strain>
    </source>
</reference>
<evidence type="ECO:0000256" key="2">
    <source>
        <dbReference type="ARBA" id="ARBA00004418"/>
    </source>
</evidence>
<accession>A0ABX7QS31</accession>
<keyword evidence="12" id="KW-1185">Reference proteome</keyword>
<evidence type="ECO:0000256" key="9">
    <source>
        <dbReference type="SAM" id="SignalP"/>
    </source>
</evidence>
<dbReference type="InterPro" id="IPR012286">
    <property type="entry name" value="Tetrahaem_cytochrome"/>
</dbReference>
<evidence type="ECO:0000256" key="7">
    <source>
        <dbReference type="ARBA" id="ARBA00022982"/>
    </source>
</evidence>
<dbReference type="RefSeq" id="WP_207355413.1">
    <property type="nucleotide sequence ID" value="NZ_CP071503.1"/>
</dbReference>
<dbReference type="EMBL" id="CP071503">
    <property type="protein sequence ID" value="QSX34209.1"/>
    <property type="molecule type" value="Genomic_DNA"/>
</dbReference>
<keyword evidence="5" id="KW-0479">Metal-binding</keyword>
<evidence type="ECO:0000256" key="3">
    <source>
        <dbReference type="ARBA" id="ARBA00022448"/>
    </source>
</evidence>
<sequence length="120" mass="13483">MKITTLVFSMMMLCIGGVSIAHAQDFKWQQHHLQQGIKCASCHGSDVNAAIKNDTCLSCHTSYEKLGEQTKDMHLNVHQSPHFEHLECTACHTSHDQTTAFCQDCHGPIERDAKFSKINK</sequence>
<evidence type="ECO:0000256" key="6">
    <source>
        <dbReference type="ARBA" id="ARBA00022764"/>
    </source>
</evidence>
<evidence type="ECO:0000256" key="5">
    <source>
        <dbReference type="ARBA" id="ARBA00022723"/>
    </source>
</evidence>
<gene>
    <name evidence="11" type="ORF">JYB87_02870</name>
</gene>
<keyword evidence="3" id="KW-0813">Transport</keyword>
<evidence type="ECO:0000256" key="1">
    <source>
        <dbReference type="ARBA" id="ARBA00001926"/>
    </source>
</evidence>
<evidence type="ECO:0000256" key="8">
    <source>
        <dbReference type="ARBA" id="ARBA00023004"/>
    </source>
</evidence>
<protein>
    <submittedName>
        <fullName evidence="11">Cytochrome c3 family protein</fullName>
    </submittedName>
</protein>
<keyword evidence="9" id="KW-0732">Signal</keyword>
<feature type="chain" id="PRO_5046916782" evidence="9">
    <location>
        <begin position="24"/>
        <end position="120"/>
    </location>
</feature>
<proteinExistence type="predicted"/>
<keyword evidence="8" id="KW-0408">Iron</keyword>
<dbReference type="Pfam" id="PF14537">
    <property type="entry name" value="Cytochrom_c3_2"/>
    <property type="match status" value="1"/>
</dbReference>
<keyword evidence="6" id="KW-0574">Periplasm</keyword>
<dbReference type="InterPro" id="IPR036280">
    <property type="entry name" value="Multihaem_cyt_sf"/>
</dbReference>
<dbReference type="Gene3D" id="1.10.1130.10">
    <property type="entry name" value="Flavocytochrome C3, Chain A"/>
    <property type="match status" value="1"/>
</dbReference>
<evidence type="ECO:0000313" key="11">
    <source>
        <dbReference type="EMBL" id="QSX34209.1"/>
    </source>
</evidence>
<organism evidence="11 12">
    <name type="scientific">Shewanella avicenniae</name>
    <dbReference type="NCBI Taxonomy" id="2814294"/>
    <lineage>
        <taxon>Bacteria</taxon>
        <taxon>Pseudomonadati</taxon>
        <taxon>Pseudomonadota</taxon>
        <taxon>Gammaproteobacteria</taxon>
        <taxon>Alteromonadales</taxon>
        <taxon>Shewanellaceae</taxon>
        <taxon>Shewanella</taxon>
    </lineage>
</organism>
<comment type="cofactor">
    <cofactor evidence="1">
        <name>heme c</name>
        <dbReference type="ChEBI" id="CHEBI:61717"/>
    </cofactor>
</comment>
<feature type="domain" description="Tetrahaem cytochrome" evidence="10">
    <location>
        <begin position="31"/>
        <end position="106"/>
    </location>
</feature>
<dbReference type="Proteomes" id="UP000662770">
    <property type="component" value="Chromosome"/>
</dbReference>
<evidence type="ECO:0000259" key="10">
    <source>
        <dbReference type="Pfam" id="PF14537"/>
    </source>
</evidence>